<evidence type="ECO:0000313" key="1">
    <source>
        <dbReference type="EMBL" id="KYN36513.1"/>
    </source>
</evidence>
<accession>A0A151JUM3</accession>
<gene>
    <name evidence="1" type="ORF">ALC56_09136</name>
</gene>
<evidence type="ECO:0000313" key="2">
    <source>
        <dbReference type="Proteomes" id="UP000078541"/>
    </source>
</evidence>
<organism evidence="1 2">
    <name type="scientific">Trachymyrmex septentrionalis</name>
    <dbReference type="NCBI Taxonomy" id="34720"/>
    <lineage>
        <taxon>Eukaryota</taxon>
        <taxon>Metazoa</taxon>
        <taxon>Ecdysozoa</taxon>
        <taxon>Arthropoda</taxon>
        <taxon>Hexapoda</taxon>
        <taxon>Insecta</taxon>
        <taxon>Pterygota</taxon>
        <taxon>Neoptera</taxon>
        <taxon>Endopterygota</taxon>
        <taxon>Hymenoptera</taxon>
        <taxon>Apocrita</taxon>
        <taxon>Aculeata</taxon>
        <taxon>Formicoidea</taxon>
        <taxon>Formicidae</taxon>
        <taxon>Myrmicinae</taxon>
        <taxon>Trachymyrmex</taxon>
    </lineage>
</organism>
<keyword evidence="2" id="KW-1185">Reference proteome</keyword>
<dbReference type="AlphaFoldDB" id="A0A151JUM3"/>
<dbReference type="Proteomes" id="UP000078541">
    <property type="component" value="Unassembled WGS sequence"/>
</dbReference>
<sequence>MSNLRIQCPLFRNYPIFFVQKQFLLLLRKNFFCPLHDALPLLILARKIKILAKTSSFSRSCFRLLRARYPTQMITNRMGIRQASTMPLVMPA</sequence>
<protein>
    <submittedName>
        <fullName evidence="1">Uncharacterized protein</fullName>
    </submittedName>
</protein>
<reference evidence="1 2" key="1">
    <citation type="submission" date="2016-03" db="EMBL/GenBank/DDBJ databases">
        <title>Trachymyrmex septentrionalis WGS genome.</title>
        <authorList>
            <person name="Nygaard S."/>
            <person name="Hu H."/>
            <person name="Boomsma J."/>
            <person name="Zhang G."/>
        </authorList>
    </citation>
    <scope>NUCLEOTIDE SEQUENCE [LARGE SCALE GENOMIC DNA]</scope>
    <source>
        <strain evidence="1">Tsep2-gDNA-1</strain>
        <tissue evidence="1">Whole body</tissue>
    </source>
</reference>
<dbReference type="EMBL" id="KQ981740">
    <property type="protein sequence ID" value="KYN36513.1"/>
    <property type="molecule type" value="Genomic_DNA"/>
</dbReference>
<name>A0A151JUM3_9HYME</name>
<proteinExistence type="predicted"/>